<reference evidence="1" key="2">
    <citation type="journal article" date="2015" name="Data Brief">
        <title>Shoot transcriptome of the giant reed, Arundo donax.</title>
        <authorList>
            <person name="Barrero R.A."/>
            <person name="Guerrero F.D."/>
            <person name="Moolhuijzen P."/>
            <person name="Goolsby J.A."/>
            <person name="Tidwell J."/>
            <person name="Bellgard S.E."/>
            <person name="Bellgard M.I."/>
        </authorList>
    </citation>
    <scope>NUCLEOTIDE SEQUENCE</scope>
    <source>
        <tissue evidence="1">Shoot tissue taken approximately 20 cm above the soil surface</tissue>
    </source>
</reference>
<sequence length="11" mass="1144">MASTVQVAIPK</sequence>
<dbReference type="EMBL" id="GBRH01252621">
    <property type="protein sequence ID" value="JAD45274.1"/>
    <property type="molecule type" value="Transcribed_RNA"/>
</dbReference>
<name>A0A0A9A0T1_ARUDO</name>
<organism evidence="1">
    <name type="scientific">Arundo donax</name>
    <name type="common">Giant reed</name>
    <name type="synonym">Donax arundinaceus</name>
    <dbReference type="NCBI Taxonomy" id="35708"/>
    <lineage>
        <taxon>Eukaryota</taxon>
        <taxon>Viridiplantae</taxon>
        <taxon>Streptophyta</taxon>
        <taxon>Embryophyta</taxon>
        <taxon>Tracheophyta</taxon>
        <taxon>Spermatophyta</taxon>
        <taxon>Magnoliopsida</taxon>
        <taxon>Liliopsida</taxon>
        <taxon>Poales</taxon>
        <taxon>Poaceae</taxon>
        <taxon>PACMAD clade</taxon>
        <taxon>Arundinoideae</taxon>
        <taxon>Arundineae</taxon>
        <taxon>Arundo</taxon>
    </lineage>
</organism>
<accession>A0A0A9A0T1</accession>
<protein>
    <submittedName>
        <fullName evidence="1">Uncharacterized protein</fullName>
    </submittedName>
</protein>
<reference evidence="1" key="1">
    <citation type="submission" date="2014-09" db="EMBL/GenBank/DDBJ databases">
        <authorList>
            <person name="Magalhaes I.L.F."/>
            <person name="Oliveira U."/>
            <person name="Santos F.R."/>
            <person name="Vidigal T.H.D.A."/>
            <person name="Brescovit A.D."/>
            <person name="Santos A.J."/>
        </authorList>
    </citation>
    <scope>NUCLEOTIDE SEQUENCE</scope>
    <source>
        <tissue evidence="1">Shoot tissue taken approximately 20 cm above the soil surface</tissue>
    </source>
</reference>
<evidence type="ECO:0000313" key="1">
    <source>
        <dbReference type="EMBL" id="JAD45274.1"/>
    </source>
</evidence>
<proteinExistence type="predicted"/>